<sequence>MKKLNVLVMGLLLPMLAAAQTIKSPNGNVSVTFSLTEKGQPTYEMSYKGKTVCKPS</sequence>
<protein>
    <submittedName>
        <fullName evidence="2">Alpha-glucosidase</fullName>
    </submittedName>
</protein>
<dbReference type="InterPro" id="IPR014718">
    <property type="entry name" value="GH-type_carb-bd"/>
</dbReference>
<dbReference type="EMBL" id="AJWZ01009225">
    <property type="protein sequence ID" value="EKC51914.1"/>
    <property type="molecule type" value="Genomic_DNA"/>
</dbReference>
<dbReference type="AlphaFoldDB" id="K1S924"/>
<reference evidence="2" key="1">
    <citation type="journal article" date="2013" name="Environ. Microbiol.">
        <title>Microbiota from the distal guts of lean and obese adolescents exhibit partial functional redundancy besides clear differences in community structure.</title>
        <authorList>
            <person name="Ferrer M."/>
            <person name="Ruiz A."/>
            <person name="Lanza F."/>
            <person name="Haange S.B."/>
            <person name="Oberbach A."/>
            <person name="Till H."/>
            <person name="Bargiela R."/>
            <person name="Campoy C."/>
            <person name="Segura M.T."/>
            <person name="Richter M."/>
            <person name="von Bergen M."/>
            <person name="Seifert J."/>
            <person name="Suarez A."/>
        </authorList>
    </citation>
    <scope>NUCLEOTIDE SEQUENCE</scope>
</reference>
<evidence type="ECO:0000313" key="2">
    <source>
        <dbReference type="EMBL" id="EKC51914.1"/>
    </source>
</evidence>
<comment type="caution">
    <text evidence="2">The sequence shown here is derived from an EMBL/GenBank/DDBJ whole genome shotgun (WGS) entry which is preliminary data.</text>
</comment>
<dbReference type="InterPro" id="IPR029486">
    <property type="entry name" value="GH97_N"/>
</dbReference>
<proteinExistence type="predicted"/>
<dbReference type="GO" id="GO:0030246">
    <property type="term" value="F:carbohydrate binding"/>
    <property type="evidence" value="ECO:0007669"/>
    <property type="project" value="InterPro"/>
</dbReference>
<name>K1S924_9ZZZZ</name>
<feature type="non-terminal residue" evidence="2">
    <location>
        <position position="56"/>
    </location>
</feature>
<accession>K1S924</accession>
<evidence type="ECO:0000259" key="1">
    <source>
        <dbReference type="Pfam" id="PF14508"/>
    </source>
</evidence>
<organism evidence="2">
    <name type="scientific">human gut metagenome</name>
    <dbReference type="NCBI Taxonomy" id="408170"/>
    <lineage>
        <taxon>unclassified sequences</taxon>
        <taxon>metagenomes</taxon>
        <taxon>organismal metagenomes</taxon>
    </lineage>
</organism>
<dbReference type="Pfam" id="PF14508">
    <property type="entry name" value="GH97_N"/>
    <property type="match status" value="1"/>
</dbReference>
<gene>
    <name evidence="2" type="ORF">OBE_13361</name>
</gene>
<dbReference type="Gene3D" id="2.70.98.10">
    <property type="match status" value="1"/>
</dbReference>
<feature type="domain" description="Glycosyl-hydrolase 97 N-terminal" evidence="1">
    <location>
        <begin position="22"/>
        <end position="56"/>
    </location>
</feature>